<proteinExistence type="predicted"/>
<dbReference type="Proteomes" id="UP000253529">
    <property type="component" value="Unassembled WGS sequence"/>
</dbReference>
<gene>
    <name evidence="1" type="ORF">DFR50_14344</name>
</gene>
<protein>
    <submittedName>
        <fullName evidence="1">Uncharacterized protein DUF2849</fullName>
    </submittedName>
</protein>
<dbReference type="InterPro" id="IPR021270">
    <property type="entry name" value="DUF2849"/>
</dbReference>
<comment type="caution">
    <text evidence="1">The sequence shown here is derived from an EMBL/GenBank/DDBJ whole genome shotgun (WGS) entry which is preliminary data.</text>
</comment>
<name>A0A366EME1_9HYPH</name>
<dbReference type="AlphaFoldDB" id="A0A366EME1"/>
<reference evidence="1 2" key="1">
    <citation type="submission" date="2018-06" db="EMBL/GenBank/DDBJ databases">
        <title>Genomic Encyclopedia of Type Strains, Phase IV (KMG-IV): sequencing the most valuable type-strain genomes for metagenomic binning, comparative biology and taxonomic classification.</title>
        <authorList>
            <person name="Goeker M."/>
        </authorList>
    </citation>
    <scope>NUCLEOTIDE SEQUENCE [LARGE SCALE GENOMIC DNA]</scope>
    <source>
        <strain evidence="1 2">DSM 24875</strain>
    </source>
</reference>
<dbReference type="EMBL" id="QNRK01000043">
    <property type="protein sequence ID" value="RBP03558.1"/>
    <property type="molecule type" value="Genomic_DNA"/>
</dbReference>
<dbReference type="RefSeq" id="WP_113892712.1">
    <property type="nucleotide sequence ID" value="NZ_QNRK01000043.1"/>
</dbReference>
<dbReference type="Pfam" id="PF11011">
    <property type="entry name" value="DUF2849"/>
    <property type="match status" value="1"/>
</dbReference>
<dbReference type="OrthoDB" id="9815695at2"/>
<sequence>MPDIITANRLADGVVVFQTAESTWSEDFNDAEVLPDAAATKAASARAAEDAARNLVVDVYAVAVETRNGHVVPKALREAIRAAGPTVRRDLGKQAQGLGPRSAPIAVGDA</sequence>
<accession>A0A366EME1</accession>
<evidence type="ECO:0000313" key="2">
    <source>
        <dbReference type="Proteomes" id="UP000253529"/>
    </source>
</evidence>
<organism evidence="1 2">
    <name type="scientific">Roseiarcus fermentans</name>
    <dbReference type="NCBI Taxonomy" id="1473586"/>
    <lineage>
        <taxon>Bacteria</taxon>
        <taxon>Pseudomonadati</taxon>
        <taxon>Pseudomonadota</taxon>
        <taxon>Alphaproteobacteria</taxon>
        <taxon>Hyphomicrobiales</taxon>
        <taxon>Roseiarcaceae</taxon>
        <taxon>Roseiarcus</taxon>
    </lineage>
</organism>
<evidence type="ECO:0000313" key="1">
    <source>
        <dbReference type="EMBL" id="RBP03558.1"/>
    </source>
</evidence>
<keyword evidence="2" id="KW-1185">Reference proteome</keyword>